<proteinExistence type="inferred from homology"/>
<keyword evidence="3" id="KW-0238">DNA-binding</keyword>
<keyword evidence="7" id="KW-1185">Reference proteome</keyword>
<dbReference type="SUPFAM" id="SSF46785">
    <property type="entry name" value="Winged helix' DNA-binding domain"/>
    <property type="match status" value="1"/>
</dbReference>
<dbReference type="Pfam" id="PF03466">
    <property type="entry name" value="LysR_substrate"/>
    <property type="match status" value="1"/>
</dbReference>
<comment type="similarity">
    <text evidence="1">Belongs to the LysR transcriptional regulatory family.</text>
</comment>
<dbReference type="OrthoDB" id="5293066at2"/>
<dbReference type="PANTHER" id="PTHR30126">
    <property type="entry name" value="HTH-TYPE TRANSCRIPTIONAL REGULATOR"/>
    <property type="match status" value="1"/>
</dbReference>
<evidence type="ECO:0000313" key="6">
    <source>
        <dbReference type="EMBL" id="PWI33282.1"/>
    </source>
</evidence>
<dbReference type="EMBL" id="QFWT01000005">
    <property type="protein sequence ID" value="PWI33282.1"/>
    <property type="molecule type" value="Genomic_DNA"/>
</dbReference>
<comment type="caution">
    <text evidence="6">The sequence shown here is derived from an EMBL/GenBank/DDBJ whole genome shotgun (WGS) entry which is preliminary data.</text>
</comment>
<dbReference type="GO" id="GO:0003700">
    <property type="term" value="F:DNA-binding transcription factor activity"/>
    <property type="evidence" value="ECO:0007669"/>
    <property type="project" value="InterPro"/>
</dbReference>
<organism evidence="6 7">
    <name type="scientific">Vibrio albus</name>
    <dbReference type="NCBI Taxonomy" id="2200953"/>
    <lineage>
        <taxon>Bacteria</taxon>
        <taxon>Pseudomonadati</taxon>
        <taxon>Pseudomonadota</taxon>
        <taxon>Gammaproteobacteria</taxon>
        <taxon>Vibrionales</taxon>
        <taxon>Vibrionaceae</taxon>
        <taxon>Vibrio</taxon>
    </lineage>
</organism>
<feature type="domain" description="HTH lysR-type" evidence="5">
    <location>
        <begin position="5"/>
        <end position="62"/>
    </location>
</feature>
<sequence>MYNAVTIEAFRALDAIDKKGSFSAAAKSLYKVPSALTYTIKKLEDDIGVPLFDRSKQRAQLTPAGKLVLEQGREILCATNRLVDSVKQLESGWESEIRIARDTVIPQDYLFDLIVDFNQLDQNVNISLSVEVLGGGWDALHSGRADIVIGATGELPRGLFNTHKMGEVAFTFAISPQHPLANVKGKIEQEQLSDYPSIVVADTSQILPGLNSGRFTSKQVILVSDIESKISAQIRGLGTGFLPAHLAKPYLESGQLIEKECDFPRPNQEVYIAWHKEQEGRAFEWFVNKLCKINWPL</sequence>
<keyword evidence="2" id="KW-0805">Transcription regulation</keyword>
<dbReference type="RefSeq" id="WP_109319866.1">
    <property type="nucleotide sequence ID" value="NZ_QFWT01000005.1"/>
</dbReference>
<dbReference type="GO" id="GO:0000976">
    <property type="term" value="F:transcription cis-regulatory region binding"/>
    <property type="evidence" value="ECO:0007669"/>
    <property type="project" value="TreeGrafter"/>
</dbReference>
<name>A0A2U3B921_9VIBR</name>
<dbReference type="InterPro" id="IPR036388">
    <property type="entry name" value="WH-like_DNA-bd_sf"/>
</dbReference>
<evidence type="ECO:0000313" key="7">
    <source>
        <dbReference type="Proteomes" id="UP000245362"/>
    </source>
</evidence>
<protein>
    <submittedName>
        <fullName evidence="6">LysR family transcriptional regulator</fullName>
    </submittedName>
</protein>
<dbReference type="Proteomes" id="UP000245362">
    <property type="component" value="Unassembled WGS sequence"/>
</dbReference>
<dbReference type="InterPro" id="IPR000847">
    <property type="entry name" value="LysR_HTH_N"/>
</dbReference>
<dbReference type="CDD" id="cd08431">
    <property type="entry name" value="PBP2_HupR"/>
    <property type="match status" value="1"/>
</dbReference>
<gene>
    <name evidence="6" type="ORF">DI392_10515</name>
</gene>
<dbReference type="InterPro" id="IPR036390">
    <property type="entry name" value="WH_DNA-bd_sf"/>
</dbReference>
<dbReference type="Pfam" id="PF00126">
    <property type="entry name" value="HTH_1"/>
    <property type="match status" value="1"/>
</dbReference>
<dbReference type="SUPFAM" id="SSF53850">
    <property type="entry name" value="Periplasmic binding protein-like II"/>
    <property type="match status" value="1"/>
</dbReference>
<dbReference type="Gene3D" id="3.40.190.290">
    <property type="match status" value="1"/>
</dbReference>
<dbReference type="PANTHER" id="PTHR30126:SF4">
    <property type="entry name" value="LYSR FAMILY TRANSCRIPTIONAL REGULATOR"/>
    <property type="match status" value="1"/>
</dbReference>
<keyword evidence="4" id="KW-0804">Transcription</keyword>
<accession>A0A2U3B921</accession>
<dbReference type="PROSITE" id="PS50931">
    <property type="entry name" value="HTH_LYSR"/>
    <property type="match status" value="1"/>
</dbReference>
<evidence type="ECO:0000256" key="3">
    <source>
        <dbReference type="ARBA" id="ARBA00023125"/>
    </source>
</evidence>
<dbReference type="Gene3D" id="1.10.10.10">
    <property type="entry name" value="Winged helix-like DNA-binding domain superfamily/Winged helix DNA-binding domain"/>
    <property type="match status" value="1"/>
</dbReference>
<reference evidence="6 7" key="1">
    <citation type="submission" date="2018-05" db="EMBL/GenBank/DDBJ databases">
        <title>Vibrio limimaris sp. nov., isolated from marine sediment.</title>
        <authorList>
            <person name="Li C.-M."/>
        </authorList>
    </citation>
    <scope>NUCLEOTIDE SEQUENCE [LARGE SCALE GENOMIC DNA]</scope>
    <source>
        <strain evidence="6 7">E4404</strain>
    </source>
</reference>
<dbReference type="InterPro" id="IPR005119">
    <property type="entry name" value="LysR_subst-bd"/>
</dbReference>
<evidence type="ECO:0000256" key="1">
    <source>
        <dbReference type="ARBA" id="ARBA00009437"/>
    </source>
</evidence>
<evidence type="ECO:0000256" key="2">
    <source>
        <dbReference type="ARBA" id="ARBA00023015"/>
    </source>
</evidence>
<evidence type="ECO:0000259" key="5">
    <source>
        <dbReference type="PROSITE" id="PS50931"/>
    </source>
</evidence>
<dbReference type="AlphaFoldDB" id="A0A2U3B921"/>
<evidence type="ECO:0000256" key="4">
    <source>
        <dbReference type="ARBA" id="ARBA00023163"/>
    </source>
</evidence>